<dbReference type="AlphaFoldDB" id="A0A084QEQ4"/>
<dbReference type="InParanoid" id="A0A084QEQ4"/>
<dbReference type="OrthoDB" id="1577640at2759"/>
<organism evidence="2 3">
    <name type="scientific">Stachybotrys chlorohalonatus (strain IBT 40285)</name>
    <dbReference type="NCBI Taxonomy" id="1283841"/>
    <lineage>
        <taxon>Eukaryota</taxon>
        <taxon>Fungi</taxon>
        <taxon>Dikarya</taxon>
        <taxon>Ascomycota</taxon>
        <taxon>Pezizomycotina</taxon>
        <taxon>Sordariomycetes</taxon>
        <taxon>Hypocreomycetidae</taxon>
        <taxon>Hypocreales</taxon>
        <taxon>Stachybotryaceae</taxon>
        <taxon>Stachybotrys</taxon>
    </lineage>
</organism>
<protein>
    <submittedName>
        <fullName evidence="2">Uncharacterized protein</fullName>
    </submittedName>
</protein>
<dbReference type="InterPro" id="IPR002110">
    <property type="entry name" value="Ankyrin_rpt"/>
</dbReference>
<dbReference type="SMART" id="SM00248">
    <property type="entry name" value="ANK"/>
    <property type="match status" value="3"/>
</dbReference>
<dbReference type="PANTHER" id="PTHR24118">
    <property type="entry name" value="POTE ANKYRIN DOMAIN"/>
    <property type="match status" value="1"/>
</dbReference>
<keyword evidence="3" id="KW-1185">Reference proteome</keyword>
<feature type="repeat" description="ANK" evidence="1">
    <location>
        <begin position="396"/>
        <end position="416"/>
    </location>
</feature>
<keyword evidence="1" id="KW-0040">ANK repeat</keyword>
<dbReference type="Pfam" id="PF00023">
    <property type="entry name" value="Ank"/>
    <property type="match status" value="1"/>
</dbReference>
<name>A0A084QEQ4_STAC4</name>
<sequence>MRRALEESPADLDQAVEPILNSIDAQSNLRRTLARRFLGCLTLVKQKLFMAELIHGFAVAEGSDIVGEVDLVTPHLILESCKGLITVSTDISTVGLIHSSVHPHFKIYWHTKRDDAQKTAAAQFKIDPELPEFTELFTGLLRDGFAVTTRAATVLHMPAFRTDPRFAAFLVEIGAYLEAMNWLYLTPLQLAVLNGFEHTTEALLDGGAGVNAVYTADKDTRMSAETRTKTPLMLACGLFKTCPAWKDIELHTNGAIYETNLPLSWTLYGSAKNRCPDDSPDTNPLLEHTATDEYIAKLETIARKITQCGYDANAKSNTEQTPLLKALTQSTSKKLGQSVLELDQLLLLLRHVRGDPVEGHWTQMLKHQGIHNEDSTYDASRHLVLRGADPTVADNHGRHPLHLAVMAGNLFLVRLLSRRDGVDVAVRTNAFASKWAWDKPPLPGARPTALHMVLDTGKFYGARGEELGRDRLEIAKLLVDKGAGVEGVADHLQFKHLHKFEEHAELCDMLRAGITEESIRYQVLRD</sequence>
<dbReference type="PANTHER" id="PTHR24118:SF99">
    <property type="entry name" value="POTE ANKYRIN DOMAIN FAMILY MEMBER 3C-RELATED"/>
    <property type="match status" value="1"/>
</dbReference>
<evidence type="ECO:0000256" key="1">
    <source>
        <dbReference type="PROSITE-ProRule" id="PRU00023"/>
    </source>
</evidence>
<dbReference type="EMBL" id="KL660796">
    <property type="protein sequence ID" value="KFA62439.1"/>
    <property type="molecule type" value="Genomic_DNA"/>
</dbReference>
<evidence type="ECO:0000313" key="2">
    <source>
        <dbReference type="EMBL" id="KFA62439.1"/>
    </source>
</evidence>
<reference evidence="2 3" key="1">
    <citation type="journal article" date="2014" name="BMC Genomics">
        <title>Comparative genome sequencing reveals chemotype-specific gene clusters in the toxigenic black mold Stachybotrys.</title>
        <authorList>
            <person name="Semeiks J."/>
            <person name="Borek D."/>
            <person name="Otwinowski Z."/>
            <person name="Grishin N.V."/>
        </authorList>
    </citation>
    <scope>NUCLEOTIDE SEQUENCE [LARGE SCALE GENOMIC DNA]</scope>
    <source>
        <strain evidence="2 3">IBT 40285</strain>
    </source>
</reference>
<dbReference type="InterPro" id="IPR036770">
    <property type="entry name" value="Ankyrin_rpt-contain_sf"/>
</dbReference>
<evidence type="ECO:0000313" key="3">
    <source>
        <dbReference type="Proteomes" id="UP000028524"/>
    </source>
</evidence>
<dbReference type="Gene3D" id="1.25.40.20">
    <property type="entry name" value="Ankyrin repeat-containing domain"/>
    <property type="match status" value="2"/>
</dbReference>
<dbReference type="SUPFAM" id="SSF48403">
    <property type="entry name" value="Ankyrin repeat"/>
    <property type="match status" value="1"/>
</dbReference>
<dbReference type="HOGENOM" id="CLU_517929_0_0_1"/>
<gene>
    <name evidence="2" type="ORF">S40285_06090</name>
</gene>
<proteinExistence type="predicted"/>
<dbReference type="Proteomes" id="UP000028524">
    <property type="component" value="Unassembled WGS sequence"/>
</dbReference>
<dbReference type="PROSITE" id="PS50088">
    <property type="entry name" value="ANK_REPEAT"/>
    <property type="match status" value="1"/>
</dbReference>
<accession>A0A084QEQ4</accession>
<dbReference type="STRING" id="1283841.A0A084QEQ4"/>
<dbReference type="PROSITE" id="PS50297">
    <property type="entry name" value="ANK_REP_REGION"/>
    <property type="match status" value="1"/>
</dbReference>